<dbReference type="InterPro" id="IPR050275">
    <property type="entry name" value="PGM_Phosphatase"/>
</dbReference>
<dbReference type="STRING" id="644548.SCNU_03522"/>
<comment type="caution">
    <text evidence="4">The sequence shown here is derived from an EMBL/GenBank/DDBJ whole genome shotgun (WGS) entry which is preliminary data.</text>
</comment>
<proteinExistence type="predicted"/>
<dbReference type="OrthoDB" id="9793115at2"/>
<dbReference type="PANTHER" id="PTHR48100">
    <property type="entry name" value="BROAD-SPECIFICITY PHOSPHATASE YOR283W-RELATED"/>
    <property type="match status" value="1"/>
</dbReference>
<evidence type="ECO:0000313" key="5">
    <source>
        <dbReference type="Proteomes" id="UP000035065"/>
    </source>
</evidence>
<dbReference type="InterPro" id="IPR013078">
    <property type="entry name" value="His_Pase_superF_clade-1"/>
</dbReference>
<name>F1YG12_9ACTN</name>
<dbReference type="EMBL" id="AEUD01000002">
    <property type="protein sequence ID" value="EGD56589.1"/>
    <property type="molecule type" value="Genomic_DNA"/>
</dbReference>
<keyword evidence="5" id="KW-1185">Reference proteome</keyword>
<dbReference type="AlphaFoldDB" id="F1YG12"/>
<evidence type="ECO:0000313" key="4">
    <source>
        <dbReference type="EMBL" id="EGD56589.1"/>
    </source>
</evidence>
<feature type="active site" description="Tele-phosphohistidine intermediate" evidence="1">
    <location>
        <position position="37"/>
    </location>
</feature>
<dbReference type="PANTHER" id="PTHR48100:SF58">
    <property type="entry name" value="PE-PGRS FAMILY PROTEIN PE_PGRS11"/>
    <property type="match status" value="1"/>
</dbReference>
<dbReference type="GO" id="GO:0016791">
    <property type="term" value="F:phosphatase activity"/>
    <property type="evidence" value="ECO:0007669"/>
    <property type="project" value="TreeGrafter"/>
</dbReference>
<feature type="chain" id="PRO_5003277155" evidence="3">
    <location>
        <begin position="24"/>
        <end position="230"/>
    </location>
</feature>
<evidence type="ECO:0000256" key="2">
    <source>
        <dbReference type="PIRSR" id="PIRSR613078-2"/>
    </source>
</evidence>
<gene>
    <name evidence="4" type="ORF">SCNU_03522</name>
</gene>
<feature type="binding site" evidence="2">
    <location>
        <position position="87"/>
    </location>
    <ligand>
        <name>substrate</name>
    </ligand>
</feature>
<evidence type="ECO:0000256" key="3">
    <source>
        <dbReference type="SAM" id="SignalP"/>
    </source>
</evidence>
<dbReference type="CDD" id="cd07067">
    <property type="entry name" value="HP_PGM_like"/>
    <property type="match status" value="1"/>
</dbReference>
<organism evidence="4 5">
    <name type="scientific">Gordonia neofelifaecis NRRL B-59395</name>
    <dbReference type="NCBI Taxonomy" id="644548"/>
    <lineage>
        <taxon>Bacteria</taxon>
        <taxon>Bacillati</taxon>
        <taxon>Actinomycetota</taxon>
        <taxon>Actinomycetes</taxon>
        <taxon>Mycobacteriales</taxon>
        <taxon>Gordoniaceae</taxon>
        <taxon>Gordonia</taxon>
    </lineage>
</organism>
<dbReference type="RefSeq" id="WP_009677973.1">
    <property type="nucleotide sequence ID" value="NZ_AEUD01000002.1"/>
</dbReference>
<dbReference type="eggNOG" id="COG0406">
    <property type="taxonomic scope" value="Bacteria"/>
</dbReference>
<dbReference type="SUPFAM" id="SSF53254">
    <property type="entry name" value="Phosphoglycerate mutase-like"/>
    <property type="match status" value="1"/>
</dbReference>
<sequence length="230" mass="24284">MATIAAIVAAISMIVVGGGTAVAAPQTGEMFLTFVRHGESAGNASGLVDSSVPGPHLTAKGQAQAAAVAQLLADRKFDGVYASTMIRTQETAAPTSALRHLPVVVEPGVREIEAGDYEGTPEKDALATYFQAPLQWMQRNFAPRIPGSIDGYEFMNRMNAAIKDIQNRGSKRPVVFSHGGAIMVWVMAAVSNPNLGLMKSDPLNNTGHVVVKGSPEKGWKLIEWDGKSAA</sequence>
<dbReference type="Gene3D" id="3.40.50.1240">
    <property type="entry name" value="Phosphoglycerate mutase-like"/>
    <property type="match status" value="1"/>
</dbReference>
<accession>F1YG12</accession>
<keyword evidence="3" id="KW-0732">Signal</keyword>
<dbReference type="Proteomes" id="UP000035065">
    <property type="component" value="Unassembled WGS sequence"/>
</dbReference>
<dbReference type="SMART" id="SM00855">
    <property type="entry name" value="PGAM"/>
    <property type="match status" value="1"/>
</dbReference>
<dbReference type="InterPro" id="IPR029033">
    <property type="entry name" value="His_PPase_superfam"/>
</dbReference>
<evidence type="ECO:0000256" key="1">
    <source>
        <dbReference type="PIRSR" id="PIRSR613078-1"/>
    </source>
</evidence>
<feature type="binding site" evidence="2">
    <location>
        <begin position="36"/>
        <end position="43"/>
    </location>
    <ligand>
        <name>substrate</name>
    </ligand>
</feature>
<feature type="signal peptide" evidence="3">
    <location>
        <begin position="1"/>
        <end position="23"/>
    </location>
</feature>
<reference evidence="4 5" key="1">
    <citation type="journal article" date="2011" name="J. Bacteriol.">
        <title>Draft Genome Sequence of Gordonia neofelifaecis NRRL B-59395, a Cholesterol-Degrading Actinomycete.</title>
        <authorList>
            <person name="Ge F."/>
            <person name="Li W."/>
            <person name="Chen G."/>
            <person name="Liu Y."/>
            <person name="Zhang G."/>
            <person name="Yong B."/>
            <person name="Wang Q."/>
            <person name="Wang N."/>
            <person name="Huang Z."/>
            <person name="Li W."/>
            <person name="Wang J."/>
            <person name="Wu C."/>
            <person name="Xie Q."/>
            <person name="Liu G."/>
        </authorList>
    </citation>
    <scope>NUCLEOTIDE SEQUENCE [LARGE SCALE GENOMIC DNA]</scope>
    <source>
        <strain evidence="4 5">NRRL B-59395</strain>
    </source>
</reference>
<dbReference type="GO" id="GO:0005737">
    <property type="term" value="C:cytoplasm"/>
    <property type="evidence" value="ECO:0007669"/>
    <property type="project" value="TreeGrafter"/>
</dbReference>
<feature type="active site" description="Proton donor/acceptor" evidence="1">
    <location>
        <position position="111"/>
    </location>
</feature>
<protein>
    <submittedName>
        <fullName evidence="4">Phosphoglycerate mutase family protein</fullName>
    </submittedName>
</protein>
<dbReference type="Pfam" id="PF00300">
    <property type="entry name" value="His_Phos_1"/>
    <property type="match status" value="1"/>
</dbReference>